<reference evidence="4 5" key="1">
    <citation type="journal article" date="2021" name="Comput. Struct. Biotechnol. J.">
        <title>De novo genome assembly of the potent medicinal plant Rehmannia glutinosa using nanopore technology.</title>
        <authorList>
            <person name="Ma L."/>
            <person name="Dong C."/>
            <person name="Song C."/>
            <person name="Wang X."/>
            <person name="Zheng X."/>
            <person name="Niu Y."/>
            <person name="Chen S."/>
            <person name="Feng W."/>
        </authorList>
    </citation>
    <scope>NUCLEOTIDE SEQUENCE [LARGE SCALE GENOMIC DNA]</scope>
    <source>
        <strain evidence="4">DH-2019</strain>
    </source>
</reference>
<dbReference type="EMBL" id="JABTTQ020003164">
    <property type="protein sequence ID" value="KAK6119569.1"/>
    <property type="molecule type" value="Genomic_DNA"/>
</dbReference>
<proteinExistence type="predicted"/>
<feature type="domain" description="DUF4408" evidence="3">
    <location>
        <begin position="12"/>
        <end position="43"/>
    </location>
</feature>
<evidence type="ECO:0000256" key="2">
    <source>
        <dbReference type="SAM" id="Phobius"/>
    </source>
</evidence>
<dbReference type="PANTHER" id="PTHR33098">
    <property type="entry name" value="COTTON FIBER (DUF761)"/>
    <property type="match status" value="1"/>
</dbReference>
<feature type="transmembrane region" description="Helical" evidence="2">
    <location>
        <begin position="20"/>
        <end position="43"/>
    </location>
</feature>
<comment type="caution">
    <text evidence="4">The sequence shown here is derived from an EMBL/GenBank/DDBJ whole genome shotgun (WGS) entry which is preliminary data.</text>
</comment>
<keyword evidence="2" id="KW-0812">Transmembrane</keyword>
<evidence type="ECO:0000259" key="3">
    <source>
        <dbReference type="Pfam" id="PF14364"/>
    </source>
</evidence>
<keyword evidence="2" id="KW-0472">Membrane</keyword>
<evidence type="ECO:0000313" key="5">
    <source>
        <dbReference type="Proteomes" id="UP001318860"/>
    </source>
</evidence>
<feature type="region of interest" description="Disordered" evidence="1">
    <location>
        <begin position="83"/>
        <end position="102"/>
    </location>
</feature>
<sequence>MLEESASAISSSLWESMNNWFTPTVLFVLLNLMIGTIAFTSTLTNQKHNQQKNSQNQPNIAKSPPPSVLQRLKSINFYTQHRSQEPQNSSLFHHKPNPDSETLFNLETQSHYFFQENQNLETHQTQAHYVFEQTHEHKLQETRAHFDFEEKDSNFGDFQQALEEKTEENEQSMDEVYSQLTGSHFSRTKSDTEPASGEIPIKLPARMRKSASLKSAFGHFEEEDVVETRRPATVKEKGNAKVTAGDEEVDAKADDFINRFKQQLKLQRLDSIIRTVDGDNGRFDGNVDLMMLSVHLVGCTFLVIGLVLDGQFGQFPGVAFMCCTFLVGY</sequence>
<dbReference type="InterPro" id="IPR025520">
    <property type="entry name" value="DUF4408"/>
</dbReference>
<accession>A0ABR0UAP9</accession>
<dbReference type="Pfam" id="PF14364">
    <property type="entry name" value="DUF4408"/>
    <property type="match status" value="1"/>
</dbReference>
<name>A0ABR0UAP9_REHGL</name>
<feature type="region of interest" description="Disordered" evidence="1">
    <location>
        <begin position="47"/>
        <end position="66"/>
    </location>
</feature>
<dbReference type="InterPro" id="IPR008480">
    <property type="entry name" value="DUF761_pln"/>
</dbReference>
<feature type="compositionally biased region" description="Low complexity" evidence="1">
    <location>
        <begin position="47"/>
        <end position="59"/>
    </location>
</feature>
<evidence type="ECO:0000313" key="4">
    <source>
        <dbReference type="EMBL" id="KAK6119569.1"/>
    </source>
</evidence>
<keyword evidence="2" id="KW-1133">Transmembrane helix</keyword>
<evidence type="ECO:0000256" key="1">
    <source>
        <dbReference type="SAM" id="MobiDB-lite"/>
    </source>
</evidence>
<dbReference type="PANTHER" id="PTHR33098:SF53">
    <property type="entry name" value="OS05G0540900 PROTEIN"/>
    <property type="match status" value="1"/>
</dbReference>
<feature type="transmembrane region" description="Helical" evidence="2">
    <location>
        <begin position="289"/>
        <end position="308"/>
    </location>
</feature>
<dbReference type="Pfam" id="PF05553">
    <property type="entry name" value="DUF761"/>
    <property type="match status" value="1"/>
</dbReference>
<keyword evidence="5" id="KW-1185">Reference proteome</keyword>
<dbReference type="Proteomes" id="UP001318860">
    <property type="component" value="Unassembled WGS sequence"/>
</dbReference>
<organism evidence="4 5">
    <name type="scientific">Rehmannia glutinosa</name>
    <name type="common">Chinese foxglove</name>
    <dbReference type="NCBI Taxonomy" id="99300"/>
    <lineage>
        <taxon>Eukaryota</taxon>
        <taxon>Viridiplantae</taxon>
        <taxon>Streptophyta</taxon>
        <taxon>Embryophyta</taxon>
        <taxon>Tracheophyta</taxon>
        <taxon>Spermatophyta</taxon>
        <taxon>Magnoliopsida</taxon>
        <taxon>eudicotyledons</taxon>
        <taxon>Gunneridae</taxon>
        <taxon>Pentapetalae</taxon>
        <taxon>asterids</taxon>
        <taxon>lamiids</taxon>
        <taxon>Lamiales</taxon>
        <taxon>Orobanchaceae</taxon>
        <taxon>Rehmannieae</taxon>
        <taxon>Rehmannia</taxon>
    </lineage>
</organism>
<protein>
    <recommendedName>
        <fullName evidence="3">DUF4408 domain-containing protein</fullName>
    </recommendedName>
</protein>
<gene>
    <name evidence="4" type="ORF">DH2020_046687</name>
</gene>